<protein>
    <submittedName>
        <fullName evidence="1">Uncharacterized protein</fullName>
    </submittedName>
</protein>
<organism evidence="1 2">
    <name type="scientific">Buddleja alternifolia</name>
    <dbReference type="NCBI Taxonomy" id="168488"/>
    <lineage>
        <taxon>Eukaryota</taxon>
        <taxon>Viridiplantae</taxon>
        <taxon>Streptophyta</taxon>
        <taxon>Embryophyta</taxon>
        <taxon>Tracheophyta</taxon>
        <taxon>Spermatophyta</taxon>
        <taxon>Magnoliopsida</taxon>
        <taxon>eudicotyledons</taxon>
        <taxon>Gunneridae</taxon>
        <taxon>Pentapetalae</taxon>
        <taxon>asterids</taxon>
        <taxon>lamiids</taxon>
        <taxon>Lamiales</taxon>
        <taxon>Scrophulariaceae</taxon>
        <taxon>Buddlejeae</taxon>
        <taxon>Buddleja</taxon>
    </lineage>
</organism>
<gene>
    <name evidence="1" type="ORF">BUALT_Bualt08G0080500</name>
</gene>
<keyword evidence="2" id="KW-1185">Reference proteome</keyword>
<evidence type="ECO:0000313" key="1">
    <source>
        <dbReference type="EMBL" id="KAG8377889.1"/>
    </source>
</evidence>
<dbReference type="Proteomes" id="UP000826271">
    <property type="component" value="Unassembled WGS sequence"/>
</dbReference>
<reference evidence="1" key="1">
    <citation type="submission" date="2019-10" db="EMBL/GenBank/DDBJ databases">
        <authorList>
            <person name="Zhang R."/>
            <person name="Pan Y."/>
            <person name="Wang J."/>
            <person name="Ma R."/>
            <person name="Yu S."/>
        </authorList>
    </citation>
    <scope>NUCLEOTIDE SEQUENCE</scope>
    <source>
        <strain evidence="1">LA-IB0</strain>
        <tissue evidence="1">Leaf</tissue>
    </source>
</reference>
<name>A0AAV6X685_9LAMI</name>
<comment type="caution">
    <text evidence="1">The sequence shown here is derived from an EMBL/GenBank/DDBJ whole genome shotgun (WGS) entry which is preliminary data.</text>
</comment>
<sequence>MESERKKGHAWAISAGLNAALAAISAKFFSSQHEVSHRYKLQSRTLQQTFSPLDWLDSFFSRKHYLLRCYANRNWCYSSKQVEH</sequence>
<proteinExistence type="predicted"/>
<dbReference type="EMBL" id="WHWC01000008">
    <property type="protein sequence ID" value="KAG8377889.1"/>
    <property type="molecule type" value="Genomic_DNA"/>
</dbReference>
<dbReference type="AlphaFoldDB" id="A0AAV6X685"/>
<accession>A0AAV6X685</accession>
<evidence type="ECO:0000313" key="2">
    <source>
        <dbReference type="Proteomes" id="UP000826271"/>
    </source>
</evidence>